<reference evidence="1 2" key="1">
    <citation type="submission" date="2020-01" db="EMBL/GenBank/DDBJ databases">
        <title>Genome sequencing of strain KACC 21265.</title>
        <authorList>
            <person name="Heo J."/>
            <person name="Kim S.-J."/>
            <person name="Kim J.-S."/>
            <person name="Hong S.-B."/>
            <person name="Kwon S.-W."/>
        </authorList>
    </citation>
    <scope>NUCLEOTIDE SEQUENCE [LARGE SCALE GENOMIC DNA]</scope>
    <source>
        <strain evidence="1 2">KACC 21265</strain>
    </source>
</reference>
<name>A0A857J4J8_9BURK</name>
<proteinExistence type="predicted"/>
<evidence type="ECO:0000313" key="2">
    <source>
        <dbReference type="Proteomes" id="UP000464787"/>
    </source>
</evidence>
<organism evidence="1 2">
    <name type="scientific">Xylophilus rhododendri</name>
    <dbReference type="NCBI Taxonomy" id="2697032"/>
    <lineage>
        <taxon>Bacteria</taxon>
        <taxon>Pseudomonadati</taxon>
        <taxon>Pseudomonadota</taxon>
        <taxon>Betaproteobacteria</taxon>
        <taxon>Burkholderiales</taxon>
        <taxon>Xylophilus</taxon>
    </lineage>
</organism>
<dbReference type="AlphaFoldDB" id="A0A857J4J8"/>
<dbReference type="KEGG" id="xyk:GT347_13320"/>
<keyword evidence="2" id="KW-1185">Reference proteome</keyword>
<accession>A0A857J4J8</accession>
<dbReference type="RefSeq" id="WP_160552488.1">
    <property type="nucleotide sequence ID" value="NZ_CP047650.1"/>
</dbReference>
<dbReference type="Proteomes" id="UP000464787">
    <property type="component" value="Chromosome"/>
</dbReference>
<dbReference type="EMBL" id="CP047650">
    <property type="protein sequence ID" value="QHI98884.1"/>
    <property type="molecule type" value="Genomic_DNA"/>
</dbReference>
<evidence type="ECO:0000313" key="1">
    <source>
        <dbReference type="EMBL" id="QHI98884.1"/>
    </source>
</evidence>
<sequence length="82" mass="9072">MNFFPSTAFPLARTAAFERSAAQVVPMYTPLWYATKVMATSANSWWEGGVPPARKRRQRAADAMAHAAAGMARRLHVVRHGD</sequence>
<protein>
    <submittedName>
        <fullName evidence="1">Uncharacterized protein</fullName>
    </submittedName>
</protein>
<gene>
    <name evidence="1" type="ORF">GT347_13320</name>
</gene>